<dbReference type="EMBL" id="LAHD01000036">
    <property type="protein sequence ID" value="PHK03538.1"/>
    <property type="molecule type" value="Genomic_DNA"/>
</dbReference>
<protein>
    <recommendedName>
        <fullName evidence="4">PEP-CTERM sorting domain-containing protein</fullName>
    </recommendedName>
</protein>
<organism evidence="2 3">
    <name type="scientific">Nostoc linckia z8</name>
    <dbReference type="NCBI Taxonomy" id="1628746"/>
    <lineage>
        <taxon>Bacteria</taxon>
        <taxon>Bacillati</taxon>
        <taxon>Cyanobacteriota</taxon>
        <taxon>Cyanophyceae</taxon>
        <taxon>Nostocales</taxon>
        <taxon>Nostocaceae</taxon>
        <taxon>Nostoc</taxon>
    </lineage>
</organism>
<accession>A0A9Q5ZCD1</accession>
<reference evidence="2 3" key="1">
    <citation type="submission" date="2015-02" db="EMBL/GenBank/DDBJ databases">
        <title>Nostoc linckia genome annotation.</title>
        <authorList>
            <person name="Zhou Z."/>
        </authorList>
    </citation>
    <scope>NUCLEOTIDE SEQUENCE [LARGE SCALE GENOMIC DNA]</scope>
    <source>
        <strain evidence="3">z8</strain>
    </source>
</reference>
<evidence type="ECO:0008006" key="4">
    <source>
        <dbReference type="Google" id="ProtNLM"/>
    </source>
</evidence>
<keyword evidence="1" id="KW-0732">Signal</keyword>
<gene>
    <name evidence="2" type="ORF">VF08_14510</name>
</gene>
<evidence type="ECO:0000256" key="1">
    <source>
        <dbReference type="SAM" id="SignalP"/>
    </source>
</evidence>
<dbReference type="Proteomes" id="UP000222310">
    <property type="component" value="Unassembled WGS sequence"/>
</dbReference>
<evidence type="ECO:0000313" key="3">
    <source>
        <dbReference type="Proteomes" id="UP000222310"/>
    </source>
</evidence>
<feature type="signal peptide" evidence="1">
    <location>
        <begin position="1"/>
        <end position="30"/>
    </location>
</feature>
<name>A0A9Q5ZCD1_NOSLI</name>
<dbReference type="AlphaFoldDB" id="A0A9Q5ZCD1"/>
<proteinExistence type="predicted"/>
<sequence length="246" mass="26495">MGALKILSMSTARATFIALSLGLGMQQTQAYTLFSDQTTFQNQLDTFIVDDYESSGYLQGNILNELDLDIHTNASMSSVFNETQYKSTTGFEGFGFPPGSGYNLIVERDSGHRYCTGCNGSFLLDFTQTSVGNALGVFGAGFDILVSTDYFAHVTFGDNTEQDFSLAGKSFFGITSDTNIKSFNIGLAGGQPTIEGYIEIDNLTIGSKSVPEPDMIGGMVTLGFFGTVLKKKLALKKKLKGVLQSL</sequence>
<evidence type="ECO:0000313" key="2">
    <source>
        <dbReference type="EMBL" id="PHK03538.1"/>
    </source>
</evidence>
<feature type="chain" id="PRO_5040152297" description="PEP-CTERM sorting domain-containing protein" evidence="1">
    <location>
        <begin position="31"/>
        <end position="246"/>
    </location>
</feature>
<dbReference type="GeneID" id="57096924"/>
<comment type="caution">
    <text evidence="2">The sequence shown here is derived from an EMBL/GenBank/DDBJ whole genome shotgun (WGS) entry which is preliminary data.</text>
</comment>
<dbReference type="RefSeq" id="WP_099069305.1">
    <property type="nucleotide sequence ID" value="NZ_LAHD01000036.1"/>
</dbReference>